<dbReference type="Gene3D" id="3.30.70.270">
    <property type="match status" value="1"/>
</dbReference>
<name>A0ABV9QDP5_9BURK</name>
<dbReference type="Gene3D" id="3.30.450.20">
    <property type="entry name" value="PAS domain"/>
    <property type="match status" value="2"/>
</dbReference>
<dbReference type="SMART" id="SM00052">
    <property type="entry name" value="EAL"/>
    <property type="match status" value="1"/>
</dbReference>
<dbReference type="InterPro" id="IPR013655">
    <property type="entry name" value="PAS_fold_3"/>
</dbReference>
<feature type="domain" description="PAC" evidence="2">
    <location>
        <begin position="132"/>
        <end position="183"/>
    </location>
</feature>
<dbReference type="CDD" id="cd00130">
    <property type="entry name" value="PAS"/>
    <property type="match status" value="1"/>
</dbReference>
<evidence type="ECO:0000259" key="3">
    <source>
        <dbReference type="PROSITE" id="PS50883"/>
    </source>
</evidence>
<dbReference type="InterPro" id="IPR001610">
    <property type="entry name" value="PAC"/>
</dbReference>
<dbReference type="InterPro" id="IPR043128">
    <property type="entry name" value="Rev_trsase/Diguanyl_cyclase"/>
</dbReference>
<evidence type="ECO:0000256" key="1">
    <source>
        <dbReference type="SAM" id="Coils"/>
    </source>
</evidence>
<dbReference type="Pfam" id="PF00990">
    <property type="entry name" value="GGDEF"/>
    <property type="match status" value="1"/>
</dbReference>
<dbReference type="Pfam" id="PF00563">
    <property type="entry name" value="EAL"/>
    <property type="match status" value="1"/>
</dbReference>
<dbReference type="SUPFAM" id="SSF141868">
    <property type="entry name" value="EAL domain-like"/>
    <property type="match status" value="1"/>
</dbReference>
<dbReference type="SUPFAM" id="SSF55785">
    <property type="entry name" value="PYP-like sensor domain (PAS domain)"/>
    <property type="match status" value="2"/>
</dbReference>
<dbReference type="InterPro" id="IPR000700">
    <property type="entry name" value="PAS-assoc_C"/>
</dbReference>
<dbReference type="PANTHER" id="PTHR44757:SF2">
    <property type="entry name" value="BIOFILM ARCHITECTURE MAINTENANCE PROTEIN MBAA"/>
    <property type="match status" value="1"/>
</dbReference>
<evidence type="ECO:0000259" key="4">
    <source>
        <dbReference type="PROSITE" id="PS50887"/>
    </source>
</evidence>
<proteinExistence type="predicted"/>
<dbReference type="InterPro" id="IPR000160">
    <property type="entry name" value="GGDEF_dom"/>
</dbReference>
<dbReference type="CDD" id="cd01948">
    <property type="entry name" value="EAL"/>
    <property type="match status" value="1"/>
</dbReference>
<feature type="coiled-coil region" evidence="1">
    <location>
        <begin position="36"/>
        <end position="70"/>
    </location>
</feature>
<protein>
    <submittedName>
        <fullName evidence="5">Bifunctional diguanylate cyclase/phosphodiesterase</fullName>
    </submittedName>
</protein>
<keyword evidence="1" id="KW-0175">Coiled coil</keyword>
<evidence type="ECO:0000313" key="6">
    <source>
        <dbReference type="Proteomes" id="UP001596001"/>
    </source>
</evidence>
<dbReference type="InterPro" id="IPR000014">
    <property type="entry name" value="PAS"/>
</dbReference>
<reference evidence="6" key="1">
    <citation type="journal article" date="2019" name="Int. J. Syst. Evol. Microbiol.">
        <title>The Global Catalogue of Microorganisms (GCM) 10K type strain sequencing project: providing services to taxonomists for standard genome sequencing and annotation.</title>
        <authorList>
            <consortium name="The Broad Institute Genomics Platform"/>
            <consortium name="The Broad Institute Genome Sequencing Center for Infectious Disease"/>
            <person name="Wu L."/>
            <person name="Ma J."/>
        </authorList>
    </citation>
    <scope>NUCLEOTIDE SEQUENCE [LARGE SCALE GENOMIC DNA]</scope>
    <source>
        <strain evidence="6">CCUG 49452</strain>
    </source>
</reference>
<comment type="caution">
    <text evidence="5">The sequence shown here is derived from an EMBL/GenBank/DDBJ whole genome shotgun (WGS) entry which is preliminary data.</text>
</comment>
<feature type="domain" description="GGDEF" evidence="4">
    <location>
        <begin position="346"/>
        <end position="484"/>
    </location>
</feature>
<dbReference type="SMART" id="SM00267">
    <property type="entry name" value="GGDEF"/>
    <property type="match status" value="1"/>
</dbReference>
<dbReference type="InterPro" id="IPR029787">
    <property type="entry name" value="Nucleotide_cyclase"/>
</dbReference>
<dbReference type="InterPro" id="IPR001633">
    <property type="entry name" value="EAL_dom"/>
</dbReference>
<evidence type="ECO:0000313" key="5">
    <source>
        <dbReference type="EMBL" id="MFC4789340.1"/>
    </source>
</evidence>
<feature type="domain" description="PAC" evidence="2">
    <location>
        <begin position="263"/>
        <end position="314"/>
    </location>
</feature>
<gene>
    <name evidence="5" type="ORF">ACFO6X_10160</name>
</gene>
<accession>A0ABV9QDP5</accession>
<dbReference type="NCBIfam" id="TIGR00254">
    <property type="entry name" value="GGDEF"/>
    <property type="match status" value="1"/>
</dbReference>
<dbReference type="InterPro" id="IPR035965">
    <property type="entry name" value="PAS-like_dom_sf"/>
</dbReference>
<dbReference type="RefSeq" id="WP_382432629.1">
    <property type="nucleotide sequence ID" value="NZ_JBHSHJ010000007.1"/>
</dbReference>
<dbReference type="Pfam" id="PF08447">
    <property type="entry name" value="PAS_3"/>
    <property type="match status" value="2"/>
</dbReference>
<dbReference type="PROSITE" id="PS50883">
    <property type="entry name" value="EAL"/>
    <property type="match status" value="1"/>
</dbReference>
<dbReference type="PROSITE" id="PS50887">
    <property type="entry name" value="GGDEF"/>
    <property type="match status" value="1"/>
</dbReference>
<dbReference type="CDD" id="cd01949">
    <property type="entry name" value="GGDEF"/>
    <property type="match status" value="1"/>
</dbReference>
<dbReference type="Gene3D" id="3.20.20.450">
    <property type="entry name" value="EAL domain"/>
    <property type="match status" value="1"/>
</dbReference>
<feature type="domain" description="EAL" evidence="3">
    <location>
        <begin position="493"/>
        <end position="747"/>
    </location>
</feature>
<dbReference type="PANTHER" id="PTHR44757">
    <property type="entry name" value="DIGUANYLATE CYCLASE DGCP"/>
    <property type="match status" value="1"/>
</dbReference>
<dbReference type="SMART" id="SM00086">
    <property type="entry name" value="PAC"/>
    <property type="match status" value="2"/>
</dbReference>
<dbReference type="EMBL" id="JBHSHJ010000007">
    <property type="protein sequence ID" value="MFC4789340.1"/>
    <property type="molecule type" value="Genomic_DNA"/>
</dbReference>
<keyword evidence="6" id="KW-1185">Reference proteome</keyword>
<dbReference type="PROSITE" id="PS50113">
    <property type="entry name" value="PAC"/>
    <property type="match status" value="2"/>
</dbReference>
<evidence type="ECO:0000259" key="2">
    <source>
        <dbReference type="PROSITE" id="PS50113"/>
    </source>
</evidence>
<dbReference type="InterPro" id="IPR035919">
    <property type="entry name" value="EAL_sf"/>
</dbReference>
<organism evidence="5 6">
    <name type="scientific">Giesbergeria sinuosa</name>
    <dbReference type="NCBI Taxonomy" id="80883"/>
    <lineage>
        <taxon>Bacteria</taxon>
        <taxon>Pseudomonadati</taxon>
        <taxon>Pseudomonadota</taxon>
        <taxon>Betaproteobacteria</taxon>
        <taxon>Burkholderiales</taxon>
        <taxon>Comamonadaceae</taxon>
        <taxon>Giesbergeria</taxon>
    </lineage>
</organism>
<dbReference type="SUPFAM" id="SSF55073">
    <property type="entry name" value="Nucleotide cyclase"/>
    <property type="match status" value="1"/>
</dbReference>
<dbReference type="InterPro" id="IPR052155">
    <property type="entry name" value="Biofilm_reg_signaling"/>
</dbReference>
<sequence>MNSFTSRALFPVISQGNEPSLQPETCMSLEDPVVEIAALRARLAQTQQQLQEAQRQLHEQARVFQAMEDLARAGYWWRIRGDHSSGSYWSPGLCHLAGFPEQEWVSCQQGRSGILPDDWSAFQDAVARMDGRDMEYRWRRPDGQVRRLRTRMCLHQTQEGTVMELGVVLDVTQGHQVAAQLREQLDFIQRIASSIPGFIYQYRIRPDGSTCIPYISDAVQELLGVSAQTVMHDLAQIEARVDASDLQRMRLTLQRAAHDLQPWQSEYRVHADDGTIRWHMTSAVPQMESDGSVLLHGYTLDMTERKRAEEEIERLAFYDALTGLPNRRLLLNRLEHTIAVCLRKQQRGALLFIDLDNFKDLNDTQGHDIGDLLLTQVAQRLVAVVRDADTVARFGGDEFVVMLDGLCADVSTATAQAETVAEKLLRALNTPYTLGAAPHYSTPSIGITLFGDERHSVDELLKRADLAMYQAKAAGRNTQRLFDPSMQAALLARSSLEADLRLGLERGELFVQYQPVVNHRGQILGAEALARWRHPERGMISPADFIPLAEQTGLILPLGRHVLRTACLQLVEWADDPQAAHLSVAVNVSARQFRQPGFVAEVLEILAETGANPRRLKVELTESMLLGDLECTIDRMEQLQHEGVGFALDDFGTGYSSLSYLKRLPLDQVKIDQSFVRDVLTDPNDAAIVRTILALAQSLDLVAVAEGVETTGQMGFLRLHGCEQFQGYLFGRPGSAQALQALLHAQP</sequence>
<dbReference type="Proteomes" id="UP001596001">
    <property type="component" value="Unassembled WGS sequence"/>
</dbReference>